<dbReference type="AlphaFoldDB" id="D9XJ72"/>
<feature type="region of interest" description="Disordered" evidence="1">
    <location>
        <begin position="126"/>
        <end position="195"/>
    </location>
</feature>
<dbReference type="EMBL" id="GG657758">
    <property type="protein sequence ID" value="EFL37274.1"/>
    <property type="molecule type" value="Genomic_DNA"/>
</dbReference>
<organism evidence="2 3">
    <name type="scientific">Streptomyces griseoflavus Tu4000</name>
    <dbReference type="NCBI Taxonomy" id="467200"/>
    <lineage>
        <taxon>Bacteria</taxon>
        <taxon>Bacillati</taxon>
        <taxon>Actinomycetota</taxon>
        <taxon>Actinomycetes</taxon>
        <taxon>Kitasatosporales</taxon>
        <taxon>Streptomycetaceae</taxon>
        <taxon>Streptomyces</taxon>
    </lineage>
</organism>
<reference evidence="2" key="1">
    <citation type="submission" date="2009-02" db="EMBL/GenBank/DDBJ databases">
        <title>Annotation of Streptomyces griseoflavus strain Tu4000.</title>
        <authorList>
            <consortium name="The Broad Institute Genome Sequencing Platform"/>
            <consortium name="Broad Institute Microbial Sequencing Center"/>
            <person name="Fischbach M."/>
            <person name="Godfrey P."/>
            <person name="Ward D."/>
            <person name="Young S."/>
            <person name="Zeng Q."/>
            <person name="Koehrsen M."/>
            <person name="Alvarado L."/>
            <person name="Berlin A.M."/>
            <person name="Bochicchio J."/>
            <person name="Borenstein D."/>
            <person name="Chapman S.B."/>
            <person name="Chen Z."/>
            <person name="Engels R."/>
            <person name="Freedman E."/>
            <person name="Gellesch M."/>
            <person name="Goldberg J."/>
            <person name="Griggs A."/>
            <person name="Gujja S."/>
            <person name="Heilman E.R."/>
            <person name="Heiman D.I."/>
            <person name="Hepburn T.A."/>
            <person name="Howarth C."/>
            <person name="Jen D."/>
            <person name="Larson L."/>
            <person name="Lewis B."/>
            <person name="Mehta T."/>
            <person name="Park D."/>
            <person name="Pearson M."/>
            <person name="Richards J."/>
            <person name="Roberts A."/>
            <person name="Saif S."/>
            <person name="Shea T.D."/>
            <person name="Shenoy N."/>
            <person name="Sisk P."/>
            <person name="Stolte C."/>
            <person name="Sykes S.N."/>
            <person name="Thomson T."/>
            <person name="Walk T."/>
            <person name="White J."/>
            <person name="Yandava C."/>
            <person name="Straight P."/>
            <person name="Clardy J."/>
            <person name="Hung D."/>
            <person name="Kolter R."/>
            <person name="Mekalanos J."/>
            <person name="Walker S."/>
            <person name="Walsh C.T."/>
            <person name="Wieland-Brown L.C."/>
            <person name="Haas B."/>
            <person name="Nusbaum C."/>
            <person name="Birren B."/>
        </authorList>
    </citation>
    <scope>NUCLEOTIDE SEQUENCE [LARGE SCALE GENOMIC DNA]</scope>
    <source>
        <strain evidence="2">Tu4000</strain>
    </source>
</reference>
<feature type="compositionally biased region" description="Low complexity" evidence="1">
    <location>
        <begin position="129"/>
        <end position="144"/>
    </location>
</feature>
<evidence type="ECO:0000256" key="1">
    <source>
        <dbReference type="SAM" id="MobiDB-lite"/>
    </source>
</evidence>
<sequence length="195" mass="21698">MVCCRPGEPVTGARLYVFAVIGHATRRIRVLGATAHPTTDWIVQLGRDLVMDLRTQATSRDSKFTAAFDTVLADAGLKVVTTGIRIPRMNSLMERWIQTCRREHLHPHLDLEPEPLAPRAPRVRDLLKPASPAPSSGPSRSAPATPRPIDEPAQIRRLEVRRRDRLGGTPQRVPTCRIPGRMIYRHPHCPGGPGR</sequence>
<dbReference type="InterPro" id="IPR012337">
    <property type="entry name" value="RNaseH-like_sf"/>
</dbReference>
<dbReference type="STRING" id="467200.SSRG_00078"/>
<name>D9XJ72_9ACTN</name>
<dbReference type="HOGENOM" id="CLU_1395620_0_0_11"/>
<keyword evidence="3" id="KW-1185">Reference proteome</keyword>
<gene>
    <name evidence="2" type="ORF">SSRG_00078</name>
</gene>
<protein>
    <submittedName>
        <fullName evidence="2">Transposase</fullName>
    </submittedName>
</protein>
<dbReference type="SUPFAM" id="SSF53098">
    <property type="entry name" value="Ribonuclease H-like"/>
    <property type="match status" value="1"/>
</dbReference>
<accession>D9XJ72</accession>
<evidence type="ECO:0000313" key="2">
    <source>
        <dbReference type="EMBL" id="EFL37274.1"/>
    </source>
</evidence>
<proteinExistence type="predicted"/>
<dbReference type="Proteomes" id="UP000002968">
    <property type="component" value="Unassembled WGS sequence"/>
</dbReference>
<feature type="compositionally biased region" description="Basic and acidic residues" evidence="1">
    <location>
        <begin position="148"/>
        <end position="166"/>
    </location>
</feature>
<evidence type="ECO:0000313" key="3">
    <source>
        <dbReference type="Proteomes" id="UP000002968"/>
    </source>
</evidence>